<evidence type="ECO:0000256" key="4">
    <source>
        <dbReference type="ARBA" id="ARBA00022833"/>
    </source>
</evidence>
<evidence type="ECO:0000259" key="5">
    <source>
        <dbReference type="SMART" id="SM00709"/>
    </source>
</evidence>
<dbReference type="GO" id="GO:0008270">
    <property type="term" value="F:zinc ion binding"/>
    <property type="evidence" value="ECO:0007669"/>
    <property type="project" value="UniProtKB-KW"/>
</dbReference>
<dbReference type="InterPro" id="IPR042451">
    <property type="entry name" value="ZPR1_A/B_dom"/>
</dbReference>
<proteinExistence type="inferred from homology"/>
<dbReference type="InterPro" id="IPR056180">
    <property type="entry name" value="ZPR1_jr_dom"/>
</dbReference>
<sequence length="192" mass="20972">MNNVSDQITREQYGTVGAPAGHRAIAQGIIVRKFLMLCFDTLHQKRLLLFHPHVGLVLPDARLECSLPIFPSYFQEVIVMASSCDGCGYRNSELKPGGCIPAKGKKVTVRVTNIGDLSRDVIKSDTAGVSIPETDLELGSGILGGQVTTIEGLITKISEGLERVHGFTFGDSIDDNRRSKWQLRFLADGFEP</sequence>
<dbReference type="EMBL" id="JAVXUO010002851">
    <property type="protein sequence ID" value="KAK2969126.1"/>
    <property type="molecule type" value="Genomic_DNA"/>
</dbReference>
<reference evidence="6" key="1">
    <citation type="submission" date="2022-12" db="EMBL/GenBank/DDBJ databases">
        <title>Draft genome assemblies for two species of Escallonia (Escalloniales).</title>
        <authorList>
            <person name="Chanderbali A."/>
            <person name="Dervinis C."/>
            <person name="Anghel I."/>
            <person name="Soltis D."/>
            <person name="Soltis P."/>
            <person name="Zapata F."/>
        </authorList>
    </citation>
    <scope>NUCLEOTIDE SEQUENCE</scope>
    <source>
        <strain evidence="6">UCBG92.1500</strain>
        <tissue evidence="6">Leaf</tissue>
    </source>
</reference>
<protein>
    <recommendedName>
        <fullName evidence="5">Zinc finger ZPR1-type domain-containing protein</fullName>
    </recommendedName>
</protein>
<comment type="similarity">
    <text evidence="1">Belongs to the ZPR1 family.</text>
</comment>
<dbReference type="InterPro" id="IPR004457">
    <property type="entry name" value="Znf_ZPR1"/>
</dbReference>
<evidence type="ECO:0000256" key="3">
    <source>
        <dbReference type="ARBA" id="ARBA00022771"/>
    </source>
</evidence>
<keyword evidence="4" id="KW-0862">Zinc</keyword>
<evidence type="ECO:0000313" key="6">
    <source>
        <dbReference type="EMBL" id="KAK2969126.1"/>
    </source>
</evidence>
<organism evidence="6 7">
    <name type="scientific">Escallonia rubra</name>
    <dbReference type="NCBI Taxonomy" id="112253"/>
    <lineage>
        <taxon>Eukaryota</taxon>
        <taxon>Viridiplantae</taxon>
        <taxon>Streptophyta</taxon>
        <taxon>Embryophyta</taxon>
        <taxon>Tracheophyta</taxon>
        <taxon>Spermatophyta</taxon>
        <taxon>Magnoliopsida</taxon>
        <taxon>eudicotyledons</taxon>
        <taxon>Gunneridae</taxon>
        <taxon>Pentapetalae</taxon>
        <taxon>asterids</taxon>
        <taxon>campanulids</taxon>
        <taxon>Escalloniales</taxon>
        <taxon>Escalloniaceae</taxon>
        <taxon>Escallonia</taxon>
    </lineage>
</organism>
<evidence type="ECO:0000256" key="1">
    <source>
        <dbReference type="ARBA" id="ARBA00008354"/>
    </source>
</evidence>
<name>A0AA88QR28_9ASTE</name>
<dbReference type="GO" id="GO:0005634">
    <property type="term" value="C:nucleus"/>
    <property type="evidence" value="ECO:0007669"/>
    <property type="project" value="TreeGrafter"/>
</dbReference>
<dbReference type="SMART" id="SM00709">
    <property type="entry name" value="Zpr1"/>
    <property type="match status" value="1"/>
</dbReference>
<keyword evidence="7" id="KW-1185">Reference proteome</keyword>
<gene>
    <name evidence="6" type="ORF">RJ640_017241</name>
</gene>
<keyword evidence="2" id="KW-0479">Metal-binding</keyword>
<dbReference type="AlphaFoldDB" id="A0AA88QR28"/>
<comment type="caution">
    <text evidence="6">The sequence shown here is derived from an EMBL/GenBank/DDBJ whole genome shotgun (WGS) entry which is preliminary data.</text>
</comment>
<dbReference type="Gene3D" id="2.60.120.1040">
    <property type="entry name" value="ZPR1, A/B domain"/>
    <property type="match status" value="1"/>
</dbReference>
<dbReference type="PANTHER" id="PTHR10876:SF0">
    <property type="entry name" value="ZINC FINGER PROTEIN ZPR1"/>
    <property type="match status" value="1"/>
</dbReference>
<dbReference type="InterPro" id="IPR040141">
    <property type="entry name" value="ZPR1"/>
</dbReference>
<dbReference type="PANTHER" id="PTHR10876">
    <property type="entry name" value="ZINC FINGER PROTEIN ZPR1"/>
    <property type="match status" value="1"/>
</dbReference>
<evidence type="ECO:0000313" key="7">
    <source>
        <dbReference type="Proteomes" id="UP001187471"/>
    </source>
</evidence>
<feature type="domain" description="Zinc finger ZPR1-type" evidence="5">
    <location>
        <begin position="64"/>
        <end position="192"/>
    </location>
</feature>
<dbReference type="InterPro" id="IPR042452">
    <property type="entry name" value="ZPR1_Znf1/2"/>
</dbReference>
<dbReference type="Gene3D" id="2.20.25.420">
    <property type="entry name" value="ZPR1, zinc finger domain"/>
    <property type="match status" value="1"/>
</dbReference>
<dbReference type="Proteomes" id="UP001187471">
    <property type="component" value="Unassembled WGS sequence"/>
</dbReference>
<keyword evidence="3" id="KW-0863">Zinc-finger</keyword>
<evidence type="ECO:0000256" key="2">
    <source>
        <dbReference type="ARBA" id="ARBA00022723"/>
    </source>
</evidence>
<accession>A0AA88QR28</accession>
<dbReference type="Pfam" id="PF03367">
    <property type="entry name" value="Zn_ribbon_ZPR1"/>
    <property type="match status" value="1"/>
</dbReference>
<dbReference type="Pfam" id="PF22794">
    <property type="entry name" value="jr-ZPR1"/>
    <property type="match status" value="1"/>
</dbReference>